<comment type="caution">
    <text evidence="3">The sequence shown here is derived from an EMBL/GenBank/DDBJ whole genome shotgun (WGS) entry which is preliminary data.</text>
</comment>
<evidence type="ECO:0000256" key="1">
    <source>
        <dbReference type="SAM" id="MobiDB-lite"/>
    </source>
</evidence>
<evidence type="ECO:0000313" key="3">
    <source>
        <dbReference type="EMBL" id="GFO58961.1"/>
    </source>
</evidence>
<dbReference type="AlphaFoldDB" id="A0A6V8MG34"/>
<evidence type="ECO:0008006" key="5">
    <source>
        <dbReference type="Google" id="ProtNLM"/>
    </source>
</evidence>
<reference evidence="4" key="1">
    <citation type="submission" date="2020-06" db="EMBL/GenBank/DDBJ databases">
        <title>Draft genomic sequence of Geomonas sp. Red330.</title>
        <authorList>
            <person name="Itoh H."/>
            <person name="Zhenxing X."/>
            <person name="Ushijima N."/>
            <person name="Masuda Y."/>
            <person name="Shiratori Y."/>
            <person name="Senoo K."/>
        </authorList>
    </citation>
    <scope>NUCLEOTIDE SEQUENCE [LARGE SCALE GENOMIC DNA]</scope>
    <source>
        <strain evidence="4">Red330</strain>
    </source>
</reference>
<dbReference type="EMBL" id="BLXX01000003">
    <property type="protein sequence ID" value="GFO58961.1"/>
    <property type="molecule type" value="Genomic_DNA"/>
</dbReference>
<feature type="compositionally biased region" description="Low complexity" evidence="1">
    <location>
        <begin position="62"/>
        <end position="71"/>
    </location>
</feature>
<name>A0A6V8MG34_9BACT</name>
<dbReference type="Gene3D" id="2.160.20.80">
    <property type="entry name" value="E3 ubiquitin-protein ligase SopA"/>
    <property type="match status" value="1"/>
</dbReference>
<dbReference type="PANTHER" id="PTHR14136">
    <property type="entry name" value="BTB_POZ DOMAIN-CONTAINING PROTEIN KCTD9"/>
    <property type="match status" value="1"/>
</dbReference>
<dbReference type="InterPro" id="IPR001646">
    <property type="entry name" value="5peptide_repeat"/>
</dbReference>
<keyword evidence="2" id="KW-0732">Signal</keyword>
<feature type="compositionally biased region" description="Low complexity" evidence="1">
    <location>
        <begin position="25"/>
        <end position="37"/>
    </location>
</feature>
<feature type="region of interest" description="Disordered" evidence="1">
    <location>
        <begin position="62"/>
        <end position="97"/>
    </location>
</feature>
<sequence length="212" mass="22573">MNRRYQIIILALTLALPVSGIAASEPPAPATVAAAAPERSEPSNEVQSRQLALAEAKLAALAAEGNGTAKPAEPKKQAAPKKKKAKTHKVKKKTDPAQARVYHRRLSENEVRGIMSTTRDLSGMDLSGMNLAGMDLSGAKLNRVNLRMTNLERADLAEADLELADLTGANLRGASLNQARLRGTHLEGSRMDGALWIDKTVCRSGSVGSCIE</sequence>
<accession>A0A6V8MG34</accession>
<dbReference type="SUPFAM" id="SSF141571">
    <property type="entry name" value="Pentapeptide repeat-like"/>
    <property type="match status" value="1"/>
</dbReference>
<proteinExistence type="predicted"/>
<feature type="chain" id="PRO_5028473153" description="Pentapeptide repeat-containing protein" evidence="2">
    <location>
        <begin position="23"/>
        <end position="212"/>
    </location>
</feature>
<evidence type="ECO:0000313" key="4">
    <source>
        <dbReference type="Proteomes" id="UP000556026"/>
    </source>
</evidence>
<dbReference type="PANTHER" id="PTHR14136:SF17">
    <property type="entry name" value="BTB_POZ DOMAIN-CONTAINING PROTEIN KCTD9"/>
    <property type="match status" value="1"/>
</dbReference>
<feature type="compositionally biased region" description="Basic residues" evidence="1">
    <location>
        <begin position="78"/>
        <end position="92"/>
    </location>
</feature>
<dbReference type="Pfam" id="PF00805">
    <property type="entry name" value="Pentapeptide"/>
    <property type="match status" value="2"/>
</dbReference>
<keyword evidence="4" id="KW-1185">Reference proteome</keyword>
<dbReference type="InterPro" id="IPR051082">
    <property type="entry name" value="Pentapeptide-BTB/POZ_domain"/>
</dbReference>
<feature type="signal peptide" evidence="2">
    <location>
        <begin position="1"/>
        <end position="22"/>
    </location>
</feature>
<evidence type="ECO:0000256" key="2">
    <source>
        <dbReference type="SAM" id="SignalP"/>
    </source>
</evidence>
<gene>
    <name evidence="3" type="ORF">GMST_12860</name>
</gene>
<organism evidence="3 4">
    <name type="scientific">Geomonas silvestris</name>
    <dbReference type="NCBI Taxonomy" id="2740184"/>
    <lineage>
        <taxon>Bacteria</taxon>
        <taxon>Pseudomonadati</taxon>
        <taxon>Thermodesulfobacteriota</taxon>
        <taxon>Desulfuromonadia</taxon>
        <taxon>Geobacterales</taxon>
        <taxon>Geobacteraceae</taxon>
        <taxon>Geomonas</taxon>
    </lineage>
</organism>
<feature type="region of interest" description="Disordered" evidence="1">
    <location>
        <begin position="25"/>
        <end position="50"/>
    </location>
</feature>
<dbReference type="RefSeq" id="WP_183353815.1">
    <property type="nucleotide sequence ID" value="NZ_BLXX01000003.1"/>
</dbReference>
<protein>
    <recommendedName>
        <fullName evidence="5">Pentapeptide repeat-containing protein</fullName>
    </recommendedName>
</protein>
<dbReference type="Proteomes" id="UP000556026">
    <property type="component" value="Unassembled WGS sequence"/>
</dbReference>